<keyword evidence="8" id="KW-0408">Iron</keyword>
<dbReference type="InterPro" id="IPR016454">
    <property type="entry name" value="Cysteine_dSase"/>
</dbReference>
<dbReference type="InterPro" id="IPR000192">
    <property type="entry name" value="Aminotrans_V_dom"/>
</dbReference>
<reference evidence="13 14" key="1">
    <citation type="submission" date="2018-06" db="EMBL/GenBank/DDBJ databases">
        <authorList>
            <consortium name="Pathogen Informatics"/>
            <person name="Doyle S."/>
        </authorList>
    </citation>
    <scope>NUCLEOTIDE SEQUENCE [LARGE SCALE GENOMIC DNA]</scope>
    <source>
        <strain evidence="13 14">NCTC12000</strain>
    </source>
</reference>
<evidence type="ECO:0000256" key="11">
    <source>
        <dbReference type="RuleBase" id="RU004504"/>
    </source>
</evidence>
<evidence type="ECO:0000256" key="9">
    <source>
        <dbReference type="ARBA" id="ARBA00023014"/>
    </source>
</evidence>
<dbReference type="Pfam" id="PF00266">
    <property type="entry name" value="Aminotran_5"/>
    <property type="match status" value="1"/>
</dbReference>
<dbReference type="Gene3D" id="3.40.640.10">
    <property type="entry name" value="Type I PLP-dependent aspartate aminotransferase-like (Major domain)"/>
    <property type="match status" value="1"/>
</dbReference>
<dbReference type="GO" id="GO:0046872">
    <property type="term" value="F:metal ion binding"/>
    <property type="evidence" value="ECO:0007669"/>
    <property type="project" value="UniProtKB-KW"/>
</dbReference>
<keyword evidence="9" id="KW-0411">Iron-sulfur</keyword>
<keyword evidence="5" id="KW-0001">2Fe-2S</keyword>
<evidence type="ECO:0000256" key="1">
    <source>
        <dbReference type="ARBA" id="ARBA00001933"/>
    </source>
</evidence>
<proteinExistence type="inferred from homology"/>
<evidence type="ECO:0000256" key="3">
    <source>
        <dbReference type="ARBA" id="ARBA00012239"/>
    </source>
</evidence>
<comment type="cofactor">
    <cofactor evidence="1 11">
        <name>pyridoxal 5'-phosphate</name>
        <dbReference type="ChEBI" id="CHEBI:597326"/>
    </cofactor>
</comment>
<dbReference type="InterPro" id="IPR015424">
    <property type="entry name" value="PyrdxlP-dep_Trfase"/>
</dbReference>
<evidence type="ECO:0000256" key="7">
    <source>
        <dbReference type="ARBA" id="ARBA00022898"/>
    </source>
</evidence>
<dbReference type="Proteomes" id="UP000254631">
    <property type="component" value="Unassembled WGS sequence"/>
</dbReference>
<evidence type="ECO:0000259" key="12">
    <source>
        <dbReference type="Pfam" id="PF00266"/>
    </source>
</evidence>
<comment type="similarity">
    <text evidence="2">Belongs to the class-V pyridoxal-phosphate-dependent aminotransferase family. NifS/IscS subfamily.</text>
</comment>
<keyword evidence="7" id="KW-0663">Pyridoxal phosphate</keyword>
<dbReference type="AlphaFoldDB" id="A0A378K4N1"/>
<name>A0A378K4N1_LEGPN</name>
<dbReference type="FunFam" id="3.40.640.10:FF:000003">
    <property type="entry name" value="Cysteine desulfurase IscS"/>
    <property type="match status" value="1"/>
</dbReference>
<dbReference type="InterPro" id="IPR015422">
    <property type="entry name" value="PyrdxlP-dep_Trfase_small"/>
</dbReference>
<dbReference type="PANTHER" id="PTHR11601:SF34">
    <property type="entry name" value="CYSTEINE DESULFURASE"/>
    <property type="match status" value="1"/>
</dbReference>
<organism evidence="13 14">
    <name type="scientific">Legionella pneumophila</name>
    <dbReference type="NCBI Taxonomy" id="446"/>
    <lineage>
        <taxon>Bacteria</taxon>
        <taxon>Pseudomonadati</taxon>
        <taxon>Pseudomonadota</taxon>
        <taxon>Gammaproteobacteria</taxon>
        <taxon>Legionellales</taxon>
        <taxon>Legionellaceae</taxon>
        <taxon>Legionella</taxon>
    </lineage>
</organism>
<evidence type="ECO:0000256" key="10">
    <source>
        <dbReference type="ARBA" id="ARBA00050776"/>
    </source>
</evidence>
<dbReference type="EC" id="2.8.1.7" evidence="3"/>
<dbReference type="PANTHER" id="PTHR11601">
    <property type="entry name" value="CYSTEINE DESULFURYLASE FAMILY MEMBER"/>
    <property type="match status" value="1"/>
</dbReference>
<dbReference type="PIRSF" id="PIRSF005572">
    <property type="entry name" value="NifS"/>
    <property type="match status" value="1"/>
</dbReference>
<dbReference type="GO" id="GO:0051537">
    <property type="term" value="F:2 iron, 2 sulfur cluster binding"/>
    <property type="evidence" value="ECO:0007669"/>
    <property type="project" value="UniProtKB-KW"/>
</dbReference>
<gene>
    <name evidence="13" type="primary">iscS</name>
    <name evidence="13" type="ORF">NCTC12000_01886</name>
</gene>
<dbReference type="PROSITE" id="PS00595">
    <property type="entry name" value="AA_TRANSFER_CLASS_5"/>
    <property type="match status" value="1"/>
</dbReference>
<dbReference type="NCBIfam" id="NF010611">
    <property type="entry name" value="PRK14012.1"/>
    <property type="match status" value="1"/>
</dbReference>
<protein>
    <recommendedName>
        <fullName evidence="3">cysteine desulfurase</fullName>
        <ecNumber evidence="3">2.8.1.7</ecNumber>
    </recommendedName>
</protein>
<dbReference type="SUPFAM" id="SSF53383">
    <property type="entry name" value="PLP-dependent transferases"/>
    <property type="match status" value="1"/>
</dbReference>
<dbReference type="InterPro" id="IPR020578">
    <property type="entry name" value="Aminotrans_V_PyrdxlP_BS"/>
</dbReference>
<evidence type="ECO:0000256" key="4">
    <source>
        <dbReference type="ARBA" id="ARBA00022679"/>
    </source>
</evidence>
<evidence type="ECO:0000313" key="13">
    <source>
        <dbReference type="EMBL" id="STX79888.1"/>
    </source>
</evidence>
<dbReference type="GO" id="GO:0031071">
    <property type="term" value="F:cysteine desulfurase activity"/>
    <property type="evidence" value="ECO:0007669"/>
    <property type="project" value="UniProtKB-EC"/>
</dbReference>
<keyword evidence="4 13" id="KW-0808">Transferase</keyword>
<sequence>MAIKPIYFDYMATTPVDPRVVEQMIKYLGPEGDFGNPASATHEYGRAASMAVEQARSQIAETINASPQEIVFTSGATEADNLAILGAARFYKNKGMHLVTMSTEHKAVLDSFHQLEKEGFQVTYLNPESDGLLDLGKLESALRSDTILVSVMHVNNEIGVIQDIASIGELLRNRGIIFHVDAAQSAGKLPIDLSQLSVDLMSFSAHKNYGPKGVGALYVRHKPRIRLQPLSYGGGHEGGLRSGTLPTHQIVGMGEAFAIAEADRIPEQTRILNLRKQLWDGIRHLPAIKLNGHEHRRIAGNLNVSFVGLNGDSLLFALSELAISTTSACSSASIQPSYVLRAIGLTDTEAQSTIRLSIGRFTSEVQIKKAIDIICTQVSRLHELSPL</sequence>
<dbReference type="EMBL" id="UGOL01000001">
    <property type="protein sequence ID" value="STX79888.1"/>
    <property type="molecule type" value="Genomic_DNA"/>
</dbReference>
<comment type="catalytic activity">
    <reaction evidence="10">
        <text>(sulfur carrier)-H + L-cysteine = (sulfur carrier)-SH + L-alanine</text>
        <dbReference type="Rhea" id="RHEA:43892"/>
        <dbReference type="Rhea" id="RHEA-COMP:14737"/>
        <dbReference type="Rhea" id="RHEA-COMP:14739"/>
        <dbReference type="ChEBI" id="CHEBI:29917"/>
        <dbReference type="ChEBI" id="CHEBI:35235"/>
        <dbReference type="ChEBI" id="CHEBI:57972"/>
        <dbReference type="ChEBI" id="CHEBI:64428"/>
        <dbReference type="EC" id="2.8.1.7"/>
    </reaction>
</comment>
<evidence type="ECO:0000313" key="14">
    <source>
        <dbReference type="Proteomes" id="UP000254631"/>
    </source>
</evidence>
<keyword evidence="6" id="KW-0479">Metal-binding</keyword>
<dbReference type="Gene3D" id="3.90.1150.10">
    <property type="entry name" value="Aspartate Aminotransferase, domain 1"/>
    <property type="match status" value="1"/>
</dbReference>
<accession>A0A378K4N1</accession>
<evidence type="ECO:0000256" key="5">
    <source>
        <dbReference type="ARBA" id="ARBA00022714"/>
    </source>
</evidence>
<feature type="domain" description="Aminotransferase class V" evidence="12">
    <location>
        <begin position="6"/>
        <end position="368"/>
    </location>
</feature>
<evidence type="ECO:0000256" key="2">
    <source>
        <dbReference type="ARBA" id="ARBA00006490"/>
    </source>
</evidence>
<evidence type="ECO:0000256" key="8">
    <source>
        <dbReference type="ARBA" id="ARBA00023004"/>
    </source>
</evidence>
<evidence type="ECO:0000256" key="6">
    <source>
        <dbReference type="ARBA" id="ARBA00022723"/>
    </source>
</evidence>
<dbReference type="InterPro" id="IPR015421">
    <property type="entry name" value="PyrdxlP-dep_Trfase_major"/>
</dbReference>